<keyword evidence="3" id="KW-1266">Target cell cytoplasm</keyword>
<protein>
    <submittedName>
        <fullName evidence="7">Filamentous hemagglutinin</fullName>
    </submittedName>
</protein>
<evidence type="ECO:0000256" key="5">
    <source>
        <dbReference type="SAM" id="MobiDB-lite"/>
    </source>
</evidence>
<feature type="region of interest" description="Disordered" evidence="5">
    <location>
        <begin position="592"/>
        <end position="631"/>
    </location>
</feature>
<sequence>MRTGKRQLSLARGRQQDSNNYNSKQQSISAGLSYTFGGGGPGGSFSYSRDKMNSNYDSVQEQTGIYAGKGGFDITVGNHTQLDGAVITSTATPDKNSLDTGTLGFSDINNKADYKTEHQGAGFSTGGSVPGNVLGNMANALLAGGGGKGHAEGTTQSAVADGAIVIRDQASQQQDVNTLSRDTVHANGSIDPIFDKEKEQRRLQTAQMISEIGTQVADIARTEGDIAKAKAVSDPAALAAAKETLIGKGNLNPAPEEIAAQAGRTAEAAYGTGSSLQRGITAATAAIQALAGGDIKSALAGAAAPYIANEIAAQIPETDPAGRVLAHAVVNAALAAASGKDAGSAAAGAATGELTGIIALDAWGIKDVSQLSEEQKQTVSALATLASGLAGALVGDSGASAVAAAQAGKTTVENNAMSDEERPVPYGVTPGDVEIAKAKEDAASGLTKKLKELGQAIDKATQCTFGRVCSSDDPDQESKPNVAGNLTDEEKAEYGGAGSGTPGGWGPEDEAKTRSTETQSNKSDISNIASLPVEEQIGILRDAAKGNKGNFGLGQATAKDANALGEAWVGPGYRVSSDGTAWVSSDGLRVYRPPSSKPNSPHATTGVQANFEQKLTPTGRPISNGHLDITK</sequence>
<feature type="domain" description="VENN motif-containing" evidence="6">
    <location>
        <begin position="368"/>
        <end position="419"/>
    </location>
</feature>
<evidence type="ECO:0000256" key="4">
    <source>
        <dbReference type="ARBA" id="ARBA00023026"/>
    </source>
</evidence>
<feature type="region of interest" description="Disordered" evidence="5">
    <location>
        <begin position="466"/>
        <end position="532"/>
    </location>
</feature>
<feature type="compositionally biased region" description="Polar residues" evidence="5">
    <location>
        <begin position="16"/>
        <end position="26"/>
    </location>
</feature>
<evidence type="ECO:0000259" key="6">
    <source>
        <dbReference type="Pfam" id="PF04829"/>
    </source>
</evidence>
<name>A0A1I6YYV1_9ENTR</name>
<evidence type="ECO:0000256" key="3">
    <source>
        <dbReference type="ARBA" id="ARBA00022913"/>
    </source>
</evidence>
<accession>A0A1I6YYV1</accession>
<keyword evidence="2" id="KW-0800">Toxin</keyword>
<dbReference type="InterPro" id="IPR006914">
    <property type="entry name" value="VENN_dom"/>
</dbReference>
<feature type="compositionally biased region" description="Polar residues" evidence="5">
    <location>
        <begin position="516"/>
        <end position="529"/>
    </location>
</feature>
<dbReference type="RefSeq" id="WP_090119450.1">
    <property type="nucleotide sequence ID" value="NZ_FPAU01000001.1"/>
</dbReference>
<comment type="subcellular location">
    <subcellularLocation>
        <location evidence="1">Target cell</location>
        <location evidence="1">Target cell cytoplasm</location>
    </subcellularLocation>
</comment>
<gene>
    <name evidence="7" type="ORF">SAMN05192562_101826</name>
</gene>
<feature type="compositionally biased region" description="Polar residues" evidence="5">
    <location>
        <begin position="597"/>
        <end position="616"/>
    </location>
</feature>
<dbReference type="Pfam" id="PF04829">
    <property type="entry name" value="PT-VENN"/>
    <property type="match status" value="1"/>
</dbReference>
<dbReference type="Proteomes" id="UP000199187">
    <property type="component" value="Unassembled WGS sequence"/>
</dbReference>
<feature type="compositionally biased region" description="Gly residues" evidence="5">
    <location>
        <begin position="495"/>
        <end position="506"/>
    </location>
</feature>
<keyword evidence="4" id="KW-0843">Virulence</keyword>
<evidence type="ECO:0000256" key="1">
    <source>
        <dbReference type="ARBA" id="ARBA00004219"/>
    </source>
</evidence>
<keyword evidence="8" id="KW-1185">Reference proteome</keyword>
<evidence type="ECO:0000313" key="7">
    <source>
        <dbReference type="EMBL" id="SFT55361.1"/>
    </source>
</evidence>
<reference evidence="8" key="1">
    <citation type="submission" date="2016-10" db="EMBL/GenBank/DDBJ databases">
        <authorList>
            <person name="Varghese N."/>
            <person name="Submissions S."/>
        </authorList>
    </citation>
    <scope>NUCLEOTIDE SEQUENCE [LARGE SCALE GENOMIC DNA]</scope>
    <source>
        <strain evidence="8">Ah-143</strain>
    </source>
</reference>
<dbReference type="OrthoDB" id="2664633at2"/>
<evidence type="ECO:0000256" key="2">
    <source>
        <dbReference type="ARBA" id="ARBA00022656"/>
    </source>
</evidence>
<organism evidence="7 8">
    <name type="scientific">Kosakonia arachidis</name>
    <dbReference type="NCBI Taxonomy" id="551989"/>
    <lineage>
        <taxon>Bacteria</taxon>
        <taxon>Pseudomonadati</taxon>
        <taxon>Pseudomonadota</taxon>
        <taxon>Gammaproteobacteria</taxon>
        <taxon>Enterobacterales</taxon>
        <taxon>Enterobacteriaceae</taxon>
        <taxon>Kosakonia</taxon>
    </lineage>
</organism>
<dbReference type="GO" id="GO:0090729">
    <property type="term" value="F:toxin activity"/>
    <property type="evidence" value="ECO:0007669"/>
    <property type="project" value="UniProtKB-KW"/>
</dbReference>
<evidence type="ECO:0000313" key="8">
    <source>
        <dbReference type="Proteomes" id="UP000199187"/>
    </source>
</evidence>
<proteinExistence type="predicted"/>
<dbReference type="AlphaFoldDB" id="A0A1I6YYV1"/>
<dbReference type="EMBL" id="FPAU01000001">
    <property type="protein sequence ID" value="SFT55361.1"/>
    <property type="molecule type" value="Genomic_DNA"/>
</dbReference>
<feature type="region of interest" description="Disordered" evidence="5">
    <location>
        <begin position="1"/>
        <end position="26"/>
    </location>
</feature>